<dbReference type="Pfam" id="PF17932">
    <property type="entry name" value="TetR_C_24"/>
    <property type="match status" value="1"/>
</dbReference>
<evidence type="ECO:0000256" key="2">
    <source>
        <dbReference type="ARBA" id="ARBA00023125"/>
    </source>
</evidence>
<dbReference type="AlphaFoldDB" id="A0A0A0HR00"/>
<organism evidence="6 7">
    <name type="scientific">Roseovarius mucosus DSM 17069</name>
    <dbReference type="NCBI Taxonomy" id="1288298"/>
    <lineage>
        <taxon>Bacteria</taxon>
        <taxon>Pseudomonadati</taxon>
        <taxon>Pseudomonadota</taxon>
        <taxon>Alphaproteobacteria</taxon>
        <taxon>Rhodobacterales</taxon>
        <taxon>Roseobacteraceae</taxon>
        <taxon>Roseovarius</taxon>
    </lineage>
</organism>
<accession>A0A0A0HR00</accession>
<protein>
    <submittedName>
        <fullName evidence="6">Transcriptional regulator, TetR family</fullName>
    </submittedName>
</protein>
<dbReference type="SUPFAM" id="SSF48498">
    <property type="entry name" value="Tetracyclin repressor-like, C-terminal domain"/>
    <property type="match status" value="1"/>
</dbReference>
<proteinExistence type="predicted"/>
<dbReference type="PATRIC" id="fig|1288298.3.peg.1018"/>
<dbReference type="EMBL" id="AONH01000004">
    <property type="protein sequence ID" value="KGM89039.1"/>
    <property type="molecule type" value="Genomic_DNA"/>
</dbReference>
<reference evidence="6 7" key="1">
    <citation type="submission" date="2013-01" db="EMBL/GenBank/DDBJ databases">
        <authorList>
            <person name="Fiebig A."/>
            <person name="Goeker M."/>
            <person name="Klenk H.-P.P."/>
        </authorList>
    </citation>
    <scope>NUCLEOTIDE SEQUENCE [LARGE SCALE GENOMIC DNA]</scope>
    <source>
        <strain evidence="6 7">DSM 17069</strain>
    </source>
</reference>
<dbReference type="InterPro" id="IPR050109">
    <property type="entry name" value="HTH-type_TetR-like_transc_reg"/>
</dbReference>
<dbReference type="Gene3D" id="1.10.357.10">
    <property type="entry name" value="Tetracycline Repressor, domain 2"/>
    <property type="match status" value="1"/>
</dbReference>
<dbReference type="InterPro" id="IPR036271">
    <property type="entry name" value="Tet_transcr_reg_TetR-rel_C_sf"/>
</dbReference>
<evidence type="ECO:0000313" key="7">
    <source>
        <dbReference type="Proteomes" id="UP000030021"/>
    </source>
</evidence>
<evidence type="ECO:0000256" key="4">
    <source>
        <dbReference type="PROSITE-ProRule" id="PRU00335"/>
    </source>
</evidence>
<comment type="caution">
    <text evidence="6">The sequence shown here is derived from an EMBL/GenBank/DDBJ whole genome shotgun (WGS) entry which is preliminary data.</text>
</comment>
<feature type="domain" description="HTH tetR-type" evidence="5">
    <location>
        <begin position="37"/>
        <end position="97"/>
    </location>
</feature>
<dbReference type="SUPFAM" id="SSF46689">
    <property type="entry name" value="Homeodomain-like"/>
    <property type="match status" value="1"/>
</dbReference>
<dbReference type="PRINTS" id="PR00455">
    <property type="entry name" value="HTHTETR"/>
</dbReference>
<evidence type="ECO:0000259" key="5">
    <source>
        <dbReference type="PROSITE" id="PS50977"/>
    </source>
</evidence>
<dbReference type="GO" id="GO:0003700">
    <property type="term" value="F:DNA-binding transcription factor activity"/>
    <property type="evidence" value="ECO:0007669"/>
    <property type="project" value="TreeGrafter"/>
</dbReference>
<dbReference type="HOGENOM" id="CLU_069356_12_4_5"/>
<dbReference type="PANTHER" id="PTHR30055:SF234">
    <property type="entry name" value="HTH-TYPE TRANSCRIPTIONAL REGULATOR BETI"/>
    <property type="match status" value="1"/>
</dbReference>
<dbReference type="Proteomes" id="UP000030021">
    <property type="component" value="Unassembled WGS sequence"/>
</dbReference>
<gene>
    <name evidence="6" type="ORF">rosmuc_01007</name>
</gene>
<dbReference type="InterPro" id="IPR041490">
    <property type="entry name" value="KstR2_TetR_C"/>
</dbReference>
<dbReference type="Pfam" id="PF00440">
    <property type="entry name" value="TetR_N"/>
    <property type="match status" value="1"/>
</dbReference>
<keyword evidence="2 4" id="KW-0238">DNA-binding</keyword>
<keyword evidence="1" id="KW-0805">Transcription regulation</keyword>
<dbReference type="PROSITE" id="PS50977">
    <property type="entry name" value="HTH_TETR_2"/>
    <property type="match status" value="1"/>
</dbReference>
<evidence type="ECO:0000256" key="3">
    <source>
        <dbReference type="ARBA" id="ARBA00023163"/>
    </source>
</evidence>
<name>A0A0A0HR00_9RHOB</name>
<dbReference type="GO" id="GO:0000976">
    <property type="term" value="F:transcription cis-regulatory region binding"/>
    <property type="evidence" value="ECO:0007669"/>
    <property type="project" value="TreeGrafter"/>
</dbReference>
<feature type="DNA-binding region" description="H-T-H motif" evidence="4">
    <location>
        <begin position="60"/>
        <end position="79"/>
    </location>
</feature>
<evidence type="ECO:0000256" key="1">
    <source>
        <dbReference type="ARBA" id="ARBA00023015"/>
    </source>
</evidence>
<dbReference type="InterPro" id="IPR001647">
    <property type="entry name" value="HTH_TetR"/>
</dbReference>
<keyword evidence="3" id="KW-0804">Transcription</keyword>
<dbReference type="PANTHER" id="PTHR30055">
    <property type="entry name" value="HTH-TYPE TRANSCRIPTIONAL REGULATOR RUTR"/>
    <property type="match status" value="1"/>
</dbReference>
<dbReference type="eggNOG" id="COG1309">
    <property type="taxonomic scope" value="Bacteria"/>
</dbReference>
<sequence>MGLSCHSLGSEGKPGFDLNECSVKPGVMARTQGSHSDITGPRVRDAALRLFARHGYAAVSMRQIAAAVGVQAGALYNYTPDKQTLLFDLMRGHMEDLLAAWDAAEPQGDAMATLEAFTRFHIRFNTSRADAVFVSYMELRNLEPENFAVIEGLRRDYETRLEVVLRRGGEAGVMVVTEPRIASMALIAMLTGVNTWYRAEGRLSLDEVEAVYWDMVRRSVTG</sequence>
<dbReference type="InterPro" id="IPR009057">
    <property type="entry name" value="Homeodomain-like_sf"/>
</dbReference>
<evidence type="ECO:0000313" key="6">
    <source>
        <dbReference type="EMBL" id="KGM89039.1"/>
    </source>
</evidence>
<dbReference type="STRING" id="215743.ROSMUCSMR3_00953"/>